<organism evidence="2 3">
    <name type="scientific">Blattamonas nauphoetae</name>
    <dbReference type="NCBI Taxonomy" id="2049346"/>
    <lineage>
        <taxon>Eukaryota</taxon>
        <taxon>Metamonada</taxon>
        <taxon>Preaxostyla</taxon>
        <taxon>Oxymonadida</taxon>
        <taxon>Blattamonas</taxon>
    </lineage>
</organism>
<feature type="compositionally biased region" description="Low complexity" evidence="1">
    <location>
        <begin position="246"/>
        <end position="260"/>
    </location>
</feature>
<accession>A0ABQ9Y1Y5</accession>
<keyword evidence="3" id="KW-1185">Reference proteome</keyword>
<dbReference type="EMBL" id="JARBJD010000043">
    <property type="protein sequence ID" value="KAK2957753.1"/>
    <property type="molecule type" value="Genomic_DNA"/>
</dbReference>
<dbReference type="Proteomes" id="UP001281761">
    <property type="component" value="Unassembled WGS sequence"/>
</dbReference>
<gene>
    <name evidence="2" type="ORF">BLNAU_7187</name>
</gene>
<name>A0ABQ9Y1Y5_9EUKA</name>
<evidence type="ECO:0000313" key="3">
    <source>
        <dbReference type="Proteomes" id="UP001281761"/>
    </source>
</evidence>
<proteinExistence type="predicted"/>
<comment type="caution">
    <text evidence="2">The sequence shown here is derived from an EMBL/GenBank/DDBJ whole genome shotgun (WGS) entry which is preliminary data.</text>
</comment>
<evidence type="ECO:0000256" key="1">
    <source>
        <dbReference type="SAM" id="MobiDB-lite"/>
    </source>
</evidence>
<protein>
    <submittedName>
        <fullName evidence="2">Uncharacterized protein</fullName>
    </submittedName>
</protein>
<sequence length="924" mass="104398">MDRFVCAVIGLESKTSWCDDSFCFEWNDVVVDGHGTTRITGMTSLSKLFLLLIHQLSVSPCLPSRINQHSRDNLVPFVLNNILTHLLSTGHLAPIFDPSEIAEIARSASETCIDTMPNDLGLFDTLTWMLRYAYLVVSEMEDEGPVDSALRLTDPECDVQSPQFAQFKKLLDPKLAELRTQFDPDLFEEAERISLWKEFLQEVASGEECVNDTSFLKLSFFRPTLLSIQAKFQQVATSNDESAGRSTSSIDSPHSSPHTSLEAHHNASLQTIPSSPHFQQESLRLLTIIHSLLTSPIRTSLPKQTPTDCIEPKQTPIDSYTHMLSLGHIDDLDPTERFDSSMFDEEDDEVLAQSLFRCRSVCNLVGPDKCIDNALAFIDRTISVLGSSNPLLRLSALTAFSGLDEMPCVVSQLPRLWNRLRSAFHDGWPEEQYALIRMSTVWIIHSSLDASLQRFPLTQFDWDGLNSASFTESHPFLASIHLLWLIRRFPIDNEIDQAKAIQIILSFEQHQHAFSRIVSILDDEPQCLDNLLNSISLLSFCLLISLRSARDFPITLTTFLTTHPDFDCRSILFNFENIFLVLCHTSLNPHKPHQPPLDLIFERILRTHPDHFFAMGDGKDAVLPNTLVNTSLCGFHALCRRGVHFSLMKSELVGDEQSLLNSVWMLSTPLISDTFQLFLYYPPPLVVRFFLPFLWLDSDCRFMVDRLKTMMTTLLVVTAPFGDCLSLKELFRSVLLQNDQKYLNTSESDIVTRCVSIEWLNIPTGFGSAIVHSNPRVSFDPLEHQNQPHISLDGSFPLSQVPNVMFQYLSQQMKNVRHAIFHNVSLVHNVTRTILLFPQKRALIHLGWQPRGAVDNDDGVNTTCTREFVGVPVGESEPQSFNSQCASSIERGADTTERSGIENEEVLACTVVVFVSERPWIAKQ</sequence>
<feature type="region of interest" description="Disordered" evidence="1">
    <location>
        <begin position="239"/>
        <end position="265"/>
    </location>
</feature>
<reference evidence="2 3" key="1">
    <citation type="journal article" date="2022" name="bioRxiv">
        <title>Genomics of Preaxostyla Flagellates Illuminates Evolutionary Transitions and the Path Towards Mitochondrial Loss.</title>
        <authorList>
            <person name="Novak L.V.F."/>
            <person name="Treitli S.C."/>
            <person name="Pyrih J."/>
            <person name="Halakuc P."/>
            <person name="Pipaliya S.V."/>
            <person name="Vacek V."/>
            <person name="Brzon O."/>
            <person name="Soukal P."/>
            <person name="Eme L."/>
            <person name="Dacks J.B."/>
            <person name="Karnkowska A."/>
            <person name="Elias M."/>
            <person name="Hampl V."/>
        </authorList>
    </citation>
    <scope>NUCLEOTIDE SEQUENCE [LARGE SCALE GENOMIC DNA]</scope>
    <source>
        <strain evidence="2">NAU3</strain>
        <tissue evidence="2">Gut</tissue>
    </source>
</reference>
<evidence type="ECO:0000313" key="2">
    <source>
        <dbReference type="EMBL" id="KAK2957753.1"/>
    </source>
</evidence>